<feature type="compositionally biased region" description="Polar residues" evidence="1">
    <location>
        <begin position="47"/>
        <end position="57"/>
    </location>
</feature>
<organism evidence="2 3">
    <name type="scientific">Exidia glandulosa HHB12029</name>
    <dbReference type="NCBI Taxonomy" id="1314781"/>
    <lineage>
        <taxon>Eukaryota</taxon>
        <taxon>Fungi</taxon>
        <taxon>Dikarya</taxon>
        <taxon>Basidiomycota</taxon>
        <taxon>Agaricomycotina</taxon>
        <taxon>Agaricomycetes</taxon>
        <taxon>Auriculariales</taxon>
        <taxon>Exidiaceae</taxon>
        <taxon>Exidia</taxon>
    </lineage>
</organism>
<name>A0A165BTN2_EXIGL</name>
<accession>A0A165BTN2</accession>
<dbReference type="Proteomes" id="UP000077266">
    <property type="component" value="Unassembled WGS sequence"/>
</dbReference>
<feature type="region of interest" description="Disordered" evidence="1">
    <location>
        <begin position="271"/>
        <end position="400"/>
    </location>
</feature>
<gene>
    <name evidence="2" type="ORF">EXIGLDRAFT_389241</name>
</gene>
<evidence type="ECO:0000313" key="3">
    <source>
        <dbReference type="Proteomes" id="UP000077266"/>
    </source>
</evidence>
<evidence type="ECO:0000313" key="2">
    <source>
        <dbReference type="EMBL" id="KZV81218.1"/>
    </source>
</evidence>
<keyword evidence="3" id="KW-1185">Reference proteome</keyword>
<feature type="region of interest" description="Disordered" evidence="1">
    <location>
        <begin position="37"/>
        <end position="70"/>
    </location>
</feature>
<evidence type="ECO:0000256" key="1">
    <source>
        <dbReference type="SAM" id="MobiDB-lite"/>
    </source>
</evidence>
<dbReference type="EMBL" id="KV426408">
    <property type="protein sequence ID" value="KZV81218.1"/>
    <property type="molecule type" value="Genomic_DNA"/>
</dbReference>
<proteinExistence type="predicted"/>
<dbReference type="AlphaFoldDB" id="A0A165BTN2"/>
<sequence length="407" mass="42819">MIKNPFATTPSAQGYQHGAATAPDLYLSTGIPLDQIPELDAWDGGPEQQQFAQQPTAHSLPASRKGSRRNLTAKMRQDLARMKAARDTRLQAREPAPAPYDEHGPIDTPFPQTGYAANLGNDLVARSSSELANPASKYSAQAAPGDWGERAMNEAYGVVSAPGPDLQDSAPVNELLATPSFEQVSQREYDAAIFPDLPMGPAPVNSMQGQNPSARNGDWEAWHHHSGDPSSVDAFVNHPTGGSHATSDWLAISSVSIRAPAPGPEEFFGRVELVPPPTGALPSSSYNTGGATGQYDGILHERPGAFAAPSPLHGAEHTHRGTGCPSRCQSCHGAPSAGHSHAFPDEHSQPNEDDGPVAETSKVGAKRASTSRRGARGNNKTGTAKRGRQAGLCHSSSSLCSHCAVEC</sequence>
<reference evidence="2 3" key="1">
    <citation type="journal article" date="2016" name="Mol. Biol. Evol.">
        <title>Comparative Genomics of Early-Diverging Mushroom-Forming Fungi Provides Insights into the Origins of Lignocellulose Decay Capabilities.</title>
        <authorList>
            <person name="Nagy L.G."/>
            <person name="Riley R."/>
            <person name="Tritt A."/>
            <person name="Adam C."/>
            <person name="Daum C."/>
            <person name="Floudas D."/>
            <person name="Sun H."/>
            <person name="Yadav J.S."/>
            <person name="Pangilinan J."/>
            <person name="Larsson K.H."/>
            <person name="Matsuura K."/>
            <person name="Barry K."/>
            <person name="Labutti K."/>
            <person name="Kuo R."/>
            <person name="Ohm R.A."/>
            <person name="Bhattacharya S.S."/>
            <person name="Shirouzu T."/>
            <person name="Yoshinaga Y."/>
            <person name="Martin F.M."/>
            <person name="Grigoriev I.V."/>
            <person name="Hibbett D.S."/>
        </authorList>
    </citation>
    <scope>NUCLEOTIDE SEQUENCE [LARGE SCALE GENOMIC DNA]</scope>
    <source>
        <strain evidence="2 3">HHB12029</strain>
    </source>
</reference>
<protein>
    <submittedName>
        <fullName evidence="2">Uncharacterized protein</fullName>
    </submittedName>
</protein>
<dbReference type="InParanoid" id="A0A165BTN2"/>